<reference evidence="4 5" key="1">
    <citation type="submission" date="2020-06" db="EMBL/GenBank/DDBJ databases">
        <title>Metabacillus dokdonensis sp. nov., isolated from the rhizosphere of Elymus tsukushiensis, a plant native to the Dokdo Islands, Republic of Korea.</title>
        <authorList>
            <person name="Lee S.Y."/>
            <person name="Hwang Y.J."/>
            <person name="Son J.S."/>
            <person name="Ghim S.Y."/>
        </authorList>
    </citation>
    <scope>NUCLEOTIDE SEQUENCE [LARGE SCALE GENOMIC DNA]</scope>
    <source>
        <strain evidence="4 5">KUDC1714</strain>
    </source>
</reference>
<evidence type="ECO:0000256" key="3">
    <source>
        <dbReference type="ARBA" id="ARBA00023136"/>
    </source>
</evidence>
<name>A0ABX6SDM0_9BACI</name>
<keyword evidence="5" id="KW-1185">Reference proteome</keyword>
<dbReference type="CDD" id="cd16323">
    <property type="entry name" value="Syd"/>
    <property type="match status" value="1"/>
</dbReference>
<dbReference type="InterPro" id="IPR009948">
    <property type="entry name" value="Syd"/>
</dbReference>
<protein>
    <submittedName>
        <fullName evidence="4">SecY-interacting protein Syd</fullName>
    </submittedName>
</protein>
<evidence type="ECO:0000313" key="5">
    <source>
        <dbReference type="Proteomes" id="UP000515490"/>
    </source>
</evidence>
<dbReference type="InterPro" id="IPR038228">
    <property type="entry name" value="Syd_sf"/>
</dbReference>
<gene>
    <name evidence="4" type="ORF">HUW50_22450</name>
</gene>
<proteinExistence type="predicted"/>
<dbReference type="RefSeq" id="WP_185654101.1">
    <property type="nucleotide sequence ID" value="NZ_CP055263.1"/>
</dbReference>
<organism evidence="4 5">
    <name type="scientific">Metabacillus elymi</name>
    <dbReference type="NCBI Taxonomy" id="2745198"/>
    <lineage>
        <taxon>Bacteria</taxon>
        <taxon>Bacillati</taxon>
        <taxon>Bacillota</taxon>
        <taxon>Bacilli</taxon>
        <taxon>Bacillales</taxon>
        <taxon>Bacillaceae</taxon>
        <taxon>Metabacillus</taxon>
    </lineage>
</organism>
<evidence type="ECO:0000256" key="2">
    <source>
        <dbReference type="ARBA" id="ARBA00022519"/>
    </source>
</evidence>
<dbReference type="EMBL" id="CP055263">
    <property type="protein sequence ID" value="QNF31100.1"/>
    <property type="molecule type" value="Genomic_DNA"/>
</dbReference>
<evidence type="ECO:0000313" key="4">
    <source>
        <dbReference type="EMBL" id="QNF31100.1"/>
    </source>
</evidence>
<dbReference type="Gene3D" id="3.40.1580.20">
    <property type="entry name" value="Syd protein"/>
    <property type="match status" value="1"/>
</dbReference>
<evidence type="ECO:0000256" key="1">
    <source>
        <dbReference type="ARBA" id="ARBA00022475"/>
    </source>
</evidence>
<keyword evidence="1" id="KW-1003">Cell membrane</keyword>
<keyword evidence="3" id="KW-0472">Membrane</keyword>
<dbReference type="Pfam" id="PF07348">
    <property type="entry name" value="Syd"/>
    <property type="match status" value="1"/>
</dbReference>
<keyword evidence="2" id="KW-0997">Cell inner membrane</keyword>
<dbReference type="Proteomes" id="UP000515490">
    <property type="component" value="Chromosome"/>
</dbReference>
<sequence>MEKYFQIRKDVADEGLDFLFKTPVTNEDDNSIIYEGEVDEDEYISWMPVEMNVSIDFKKLEEEFEITLHSSIIDYFNSYWFTDLDGFFKKHYIKLEPVLPNTEINSVRESIEGYKLNHGDRLKNIPIGIEGNGLLVVIENSSGRVHLEDFEKGSFDVVAENIQELIVNLRLKM</sequence>
<accession>A0ABX6SDM0</accession>